<sequence length="55" mass="6180">MMTSVQALPAESKTFREFRQRSPETESGMGPVHISVPLRRIMADLESRVEHPQGA</sequence>
<comment type="caution">
    <text evidence="2">The sequence shown here is derived from an EMBL/GenBank/DDBJ whole genome shotgun (WGS) entry which is preliminary data.</text>
</comment>
<reference evidence="2" key="1">
    <citation type="journal article" date="2014" name="Front. Microbiol.">
        <title>High frequency of phylogenetically diverse reductive dehalogenase-homologous genes in deep subseafloor sedimentary metagenomes.</title>
        <authorList>
            <person name="Kawai M."/>
            <person name="Futagami T."/>
            <person name="Toyoda A."/>
            <person name="Takaki Y."/>
            <person name="Nishi S."/>
            <person name="Hori S."/>
            <person name="Arai W."/>
            <person name="Tsubouchi T."/>
            <person name="Morono Y."/>
            <person name="Uchiyama I."/>
            <person name="Ito T."/>
            <person name="Fujiyama A."/>
            <person name="Inagaki F."/>
            <person name="Takami H."/>
        </authorList>
    </citation>
    <scope>NUCLEOTIDE SEQUENCE</scope>
    <source>
        <strain evidence="2">Expedition CK06-06</strain>
    </source>
</reference>
<feature type="region of interest" description="Disordered" evidence="1">
    <location>
        <begin position="1"/>
        <end position="33"/>
    </location>
</feature>
<evidence type="ECO:0000313" key="2">
    <source>
        <dbReference type="EMBL" id="GAG20235.1"/>
    </source>
</evidence>
<gene>
    <name evidence="2" type="ORF">S01H1_47267</name>
</gene>
<proteinExistence type="predicted"/>
<dbReference type="AlphaFoldDB" id="X0VPR7"/>
<feature type="non-terminal residue" evidence="2">
    <location>
        <position position="55"/>
    </location>
</feature>
<accession>X0VPR7</accession>
<dbReference type="EMBL" id="BARS01030302">
    <property type="protein sequence ID" value="GAG20235.1"/>
    <property type="molecule type" value="Genomic_DNA"/>
</dbReference>
<feature type="compositionally biased region" description="Basic and acidic residues" evidence="1">
    <location>
        <begin position="13"/>
        <end position="24"/>
    </location>
</feature>
<organism evidence="2">
    <name type="scientific">marine sediment metagenome</name>
    <dbReference type="NCBI Taxonomy" id="412755"/>
    <lineage>
        <taxon>unclassified sequences</taxon>
        <taxon>metagenomes</taxon>
        <taxon>ecological metagenomes</taxon>
    </lineage>
</organism>
<evidence type="ECO:0000256" key="1">
    <source>
        <dbReference type="SAM" id="MobiDB-lite"/>
    </source>
</evidence>
<name>X0VPR7_9ZZZZ</name>
<protein>
    <submittedName>
        <fullName evidence="2">Uncharacterized protein</fullName>
    </submittedName>
</protein>